<dbReference type="AlphaFoldDB" id="A0A835QUP0"/>
<accession>A0A835QUP0</accession>
<dbReference type="EMBL" id="JADCNL010000005">
    <property type="protein sequence ID" value="KAG0480006.1"/>
    <property type="molecule type" value="Genomic_DNA"/>
</dbReference>
<organism evidence="1 2">
    <name type="scientific">Vanilla planifolia</name>
    <name type="common">Vanilla</name>
    <dbReference type="NCBI Taxonomy" id="51239"/>
    <lineage>
        <taxon>Eukaryota</taxon>
        <taxon>Viridiplantae</taxon>
        <taxon>Streptophyta</taxon>
        <taxon>Embryophyta</taxon>
        <taxon>Tracheophyta</taxon>
        <taxon>Spermatophyta</taxon>
        <taxon>Magnoliopsida</taxon>
        <taxon>Liliopsida</taxon>
        <taxon>Asparagales</taxon>
        <taxon>Orchidaceae</taxon>
        <taxon>Vanilloideae</taxon>
        <taxon>Vanilleae</taxon>
        <taxon>Vanilla</taxon>
    </lineage>
</organism>
<comment type="caution">
    <text evidence="1">The sequence shown here is derived from an EMBL/GenBank/DDBJ whole genome shotgun (WGS) entry which is preliminary data.</text>
</comment>
<proteinExistence type="predicted"/>
<dbReference type="Proteomes" id="UP000636800">
    <property type="component" value="Chromosome 5"/>
</dbReference>
<evidence type="ECO:0000313" key="2">
    <source>
        <dbReference type="Proteomes" id="UP000636800"/>
    </source>
</evidence>
<reference evidence="1 2" key="1">
    <citation type="journal article" date="2020" name="Nat. Food">
        <title>A phased Vanilla planifolia genome enables genetic improvement of flavour and production.</title>
        <authorList>
            <person name="Hasing T."/>
            <person name="Tang H."/>
            <person name="Brym M."/>
            <person name="Khazi F."/>
            <person name="Huang T."/>
            <person name="Chambers A.H."/>
        </authorList>
    </citation>
    <scope>NUCLEOTIDE SEQUENCE [LARGE SCALE GENOMIC DNA]</scope>
    <source>
        <tissue evidence="1">Leaf</tissue>
    </source>
</reference>
<keyword evidence="2" id="KW-1185">Reference proteome</keyword>
<name>A0A835QUP0_VANPL</name>
<gene>
    <name evidence="1" type="ORF">HPP92_010864</name>
</gene>
<evidence type="ECO:0000313" key="1">
    <source>
        <dbReference type="EMBL" id="KAG0480006.1"/>
    </source>
</evidence>
<sequence length="76" mass="8363">MDIEEKIKVTYGGRLDEVQLSSVSTSGSNSPVVTNAFPEHPDLSFIKSSLLKESSISAARPYDLSIYWTQICPNTI</sequence>
<dbReference type="OrthoDB" id="2859658at2759"/>
<protein>
    <submittedName>
        <fullName evidence="1">Uncharacterized protein</fullName>
    </submittedName>
</protein>